<feature type="transmembrane region" description="Helical" evidence="1">
    <location>
        <begin position="52"/>
        <end position="68"/>
    </location>
</feature>
<organism evidence="2 3">
    <name type="scientific">candidate division MSBL1 archaeon SCGC-AAA382F02</name>
    <dbReference type="NCBI Taxonomy" id="1698282"/>
    <lineage>
        <taxon>Archaea</taxon>
        <taxon>Methanobacteriati</taxon>
        <taxon>Methanobacteriota</taxon>
        <taxon>candidate division MSBL1</taxon>
    </lineage>
</organism>
<evidence type="ECO:0000256" key="1">
    <source>
        <dbReference type="SAM" id="Phobius"/>
    </source>
</evidence>
<keyword evidence="1" id="KW-0812">Transmembrane</keyword>
<evidence type="ECO:0000313" key="3">
    <source>
        <dbReference type="Proteomes" id="UP000070491"/>
    </source>
</evidence>
<sequence>MIELEAVSKAYSLIRSVILITMSLVSFLMFYLTRENLLVARGLEKSINNLPIWITIGCLAPVIVYYAIKMRRLE</sequence>
<accession>A0A133VHT0</accession>
<gene>
    <name evidence="2" type="ORF">AKJ53_01665</name>
</gene>
<proteinExistence type="predicted"/>
<protein>
    <submittedName>
        <fullName evidence="2">Uncharacterized protein</fullName>
    </submittedName>
</protein>
<reference evidence="2 3" key="1">
    <citation type="journal article" date="2016" name="Sci. Rep.">
        <title>Metabolic traits of an uncultured archaeal lineage -MSBL1- from brine pools of the Red Sea.</title>
        <authorList>
            <person name="Mwirichia R."/>
            <person name="Alam I."/>
            <person name="Rashid M."/>
            <person name="Vinu M."/>
            <person name="Ba-Alawi W."/>
            <person name="Anthony Kamau A."/>
            <person name="Kamanda Ngugi D."/>
            <person name="Goker M."/>
            <person name="Klenk H.P."/>
            <person name="Bajic V."/>
            <person name="Stingl U."/>
        </authorList>
    </citation>
    <scope>NUCLEOTIDE SEQUENCE [LARGE SCALE GENOMIC DNA]</scope>
    <source>
        <strain evidence="2">SCGC-AAA382F02</strain>
    </source>
</reference>
<name>A0A133VHT0_9EURY</name>
<evidence type="ECO:0000313" key="2">
    <source>
        <dbReference type="EMBL" id="KXB05970.1"/>
    </source>
</evidence>
<dbReference type="Proteomes" id="UP000070491">
    <property type="component" value="Unassembled WGS sequence"/>
</dbReference>
<comment type="caution">
    <text evidence="2">The sequence shown here is derived from an EMBL/GenBank/DDBJ whole genome shotgun (WGS) entry which is preliminary data.</text>
</comment>
<keyword evidence="3" id="KW-1185">Reference proteome</keyword>
<keyword evidence="1" id="KW-0472">Membrane</keyword>
<dbReference type="AlphaFoldDB" id="A0A133VHT0"/>
<feature type="transmembrane region" description="Helical" evidence="1">
    <location>
        <begin position="12"/>
        <end position="32"/>
    </location>
</feature>
<keyword evidence="1" id="KW-1133">Transmembrane helix</keyword>
<dbReference type="EMBL" id="LHYG01000022">
    <property type="protein sequence ID" value="KXB05970.1"/>
    <property type="molecule type" value="Genomic_DNA"/>
</dbReference>